<dbReference type="PROSITE" id="PS50231">
    <property type="entry name" value="RICIN_B_LECTIN"/>
    <property type="match status" value="1"/>
</dbReference>
<dbReference type="Proteomes" id="UP000278351">
    <property type="component" value="Unassembled WGS sequence"/>
</dbReference>
<keyword evidence="5" id="KW-0326">Glycosidase</keyword>
<feature type="chain" id="PRO_5018114110" evidence="8">
    <location>
        <begin position="22"/>
        <end position="925"/>
    </location>
</feature>
<dbReference type="Pfam" id="PF15902">
    <property type="entry name" value="Sortilin-Vps10"/>
    <property type="match status" value="1"/>
</dbReference>
<dbReference type="InterPro" id="IPR031778">
    <property type="entry name" value="Sortilin_N"/>
</dbReference>
<evidence type="ECO:0000256" key="4">
    <source>
        <dbReference type="ARBA" id="ARBA00023277"/>
    </source>
</evidence>
<dbReference type="SUPFAM" id="SSF110296">
    <property type="entry name" value="Oligoxyloglucan reducing end-specific cellobiohydrolase"/>
    <property type="match status" value="2"/>
</dbReference>
<dbReference type="GO" id="GO:0016798">
    <property type="term" value="F:hydrolase activity, acting on glycosyl bonds"/>
    <property type="evidence" value="ECO:0007669"/>
    <property type="project" value="UniProtKB-KW"/>
</dbReference>
<dbReference type="PANTHER" id="PTHR43739">
    <property type="entry name" value="XYLOGLUCANASE (EUROFUNG)"/>
    <property type="match status" value="1"/>
</dbReference>
<dbReference type="AlphaFoldDB" id="A0A3N4PZE9"/>
<dbReference type="Gene3D" id="2.80.10.50">
    <property type="match status" value="3"/>
</dbReference>
<dbReference type="CDD" id="cd00161">
    <property type="entry name" value="beta-trefoil_Ricin-like"/>
    <property type="match status" value="1"/>
</dbReference>
<comment type="similarity">
    <text evidence="7">Belongs to the glycosyl hydrolase 74 family.</text>
</comment>
<organism evidence="10 11">
    <name type="scientific">Chitinophaga lutea</name>
    <dbReference type="NCBI Taxonomy" id="2488634"/>
    <lineage>
        <taxon>Bacteria</taxon>
        <taxon>Pseudomonadati</taxon>
        <taxon>Bacteroidota</taxon>
        <taxon>Chitinophagia</taxon>
        <taxon>Chitinophagales</taxon>
        <taxon>Chitinophagaceae</taxon>
        <taxon>Chitinophaga</taxon>
    </lineage>
</organism>
<dbReference type="Pfam" id="PF18962">
    <property type="entry name" value="Por_Secre_tail"/>
    <property type="match status" value="1"/>
</dbReference>
<dbReference type="SMART" id="SM00458">
    <property type="entry name" value="RICIN"/>
    <property type="match status" value="1"/>
</dbReference>
<dbReference type="SUPFAM" id="SSF50370">
    <property type="entry name" value="Ricin B-like lectins"/>
    <property type="match status" value="1"/>
</dbReference>
<proteinExistence type="inferred from homology"/>
<gene>
    <name evidence="10" type="ORF">EGT74_04370</name>
</gene>
<dbReference type="InterPro" id="IPR035992">
    <property type="entry name" value="Ricin_B-like_lectins"/>
</dbReference>
<feature type="signal peptide" evidence="8">
    <location>
        <begin position="1"/>
        <end position="21"/>
    </location>
</feature>
<evidence type="ECO:0000259" key="9">
    <source>
        <dbReference type="SMART" id="SM00458"/>
    </source>
</evidence>
<keyword evidence="6" id="KW-0624">Polysaccharide degradation</keyword>
<feature type="domain" description="Ricin B lectin" evidence="9">
    <location>
        <begin position="678"/>
        <end position="817"/>
    </location>
</feature>
<dbReference type="Pfam" id="PF14200">
    <property type="entry name" value="RicinB_lectin_2"/>
    <property type="match status" value="2"/>
</dbReference>
<keyword evidence="1 8" id="KW-0732">Signal</keyword>
<dbReference type="InterPro" id="IPR026444">
    <property type="entry name" value="Secre_tail"/>
</dbReference>
<dbReference type="OrthoDB" id="9757947at2"/>
<evidence type="ECO:0000256" key="1">
    <source>
        <dbReference type="ARBA" id="ARBA00022729"/>
    </source>
</evidence>
<dbReference type="EMBL" id="RPDH01000001">
    <property type="protein sequence ID" value="RPE12785.1"/>
    <property type="molecule type" value="Genomic_DNA"/>
</dbReference>
<dbReference type="RefSeq" id="WP_123845301.1">
    <property type="nucleotide sequence ID" value="NZ_RPDH01000001.1"/>
</dbReference>
<dbReference type="GO" id="GO:0000272">
    <property type="term" value="P:polysaccharide catabolic process"/>
    <property type="evidence" value="ECO:0007669"/>
    <property type="project" value="UniProtKB-KW"/>
</dbReference>
<evidence type="ECO:0000256" key="5">
    <source>
        <dbReference type="ARBA" id="ARBA00023295"/>
    </source>
</evidence>
<keyword evidence="4" id="KW-0119">Carbohydrate metabolism</keyword>
<evidence type="ECO:0000256" key="6">
    <source>
        <dbReference type="ARBA" id="ARBA00023326"/>
    </source>
</evidence>
<comment type="caution">
    <text evidence="10">The sequence shown here is derived from an EMBL/GenBank/DDBJ whole genome shotgun (WGS) entry which is preliminary data.</text>
</comment>
<accession>A0A3N4PZE9</accession>
<keyword evidence="2" id="KW-0677">Repeat</keyword>
<evidence type="ECO:0000256" key="7">
    <source>
        <dbReference type="ARBA" id="ARBA00037986"/>
    </source>
</evidence>
<evidence type="ECO:0000256" key="8">
    <source>
        <dbReference type="SAM" id="SignalP"/>
    </source>
</evidence>
<dbReference type="GO" id="GO:0010411">
    <property type="term" value="P:xyloglucan metabolic process"/>
    <property type="evidence" value="ECO:0007669"/>
    <property type="project" value="TreeGrafter"/>
</dbReference>
<name>A0A3N4PZE9_9BACT</name>
<dbReference type="PANTHER" id="PTHR43739:SF2">
    <property type="entry name" value="OLIGOXYLOGLUCAN-REDUCING END-SPECIFIC XYLOGLUCANASE-RELATED"/>
    <property type="match status" value="1"/>
</dbReference>
<sequence length="925" mass="100116">MQKITTLLAGFLLLTAYALKAQTSQPWTEIGPIKFPTNKVGQINGIGRIVQIKFHPTTAAKMYAVSAHALWKTTDTGRTWAIVPGTDDMPTMACASVCVDRTDENIMYLGTGDPNYYSQSLGVWKSTDGGVLFNRIGESTIGSRMAVEILQSPSATNTLLAATNDGIWKSTDAGVTWTKTQADVNFCDMRVNAASGSNTVYAITRQAEFYKSTDFGDTWTLITSVAPAVPGSGSRIAVTPANTSVVYVSCIGSNNDKGGIIYKSTDSGNTFTQIRGDITPNLAGYSGTSGGQGNYNFDITAGWSDANTLFLVSHLVWRSLDGGVTWSQMQTNWATEIHTDMHCIRYHPLIPTQIYNCNDGGIWISTDGGSLWTPKSDGLASTEFYHMGNSHKTIGVMGGGTQDNGEVYYNINTWYTNRGGDYTPFYQFDRTLTNSAYYGATQRRELLANTTQNLGLPAAATGATRIAFSRDANIAFVGNDTIFRTSNMQTNPPTWTAIYNTAKSLKAIEPSAANTSYLYLVLNTEFYISQNATAGTPVFTKQSDVPASITGGVQIATVANDQNVVYLSCGSRMYRSTDAGVTWTNISGSLPTVNIREIITDTTSTDESTYLINNVVYYKNRNMTDWIVYSHGMPSSSQFRDIDIYYSGATKLLRVGTYGRGIWEVPLATAASVLVPGGVYEIKSAAALTRNVDVPGSATTNGTDLIIYSDGNTNNQRWQIAHLGGGYYKLIPQHATGKVMDVEGAATANGTPVQIYDSASVPQQQWRIEGAGGGYYRLVPKHAPGKSLDLNGGTDANMTKVQIWDSNNTNAQKWRFDLISSPPAPLLIAASGKQEPVQEIAATMPVRLYPNPASQSAVIEFSNTKDATALLTVSTSDGRVVMWRKQQLVKGVNKVTLQVSELAKGIYFIKVDTGSQSVTEKLVVQ</sequence>
<dbReference type="InterPro" id="IPR000772">
    <property type="entry name" value="Ricin_B_lectin"/>
</dbReference>
<evidence type="ECO:0000313" key="10">
    <source>
        <dbReference type="EMBL" id="RPE12785.1"/>
    </source>
</evidence>
<evidence type="ECO:0000256" key="3">
    <source>
        <dbReference type="ARBA" id="ARBA00022801"/>
    </source>
</evidence>
<reference evidence="10 11" key="1">
    <citation type="submission" date="2018-11" db="EMBL/GenBank/DDBJ databases">
        <title>Chitinophaga lutea sp.nov., isolate from arsenic contaminated soil.</title>
        <authorList>
            <person name="Zong Y."/>
        </authorList>
    </citation>
    <scope>NUCLEOTIDE SEQUENCE [LARGE SCALE GENOMIC DNA]</scope>
    <source>
        <strain evidence="10 11">ZY74</strain>
    </source>
</reference>
<dbReference type="InterPro" id="IPR015943">
    <property type="entry name" value="WD40/YVTN_repeat-like_dom_sf"/>
</dbReference>
<dbReference type="CDD" id="cd15482">
    <property type="entry name" value="Sialidase_non-viral"/>
    <property type="match status" value="1"/>
</dbReference>
<evidence type="ECO:0000256" key="2">
    <source>
        <dbReference type="ARBA" id="ARBA00022737"/>
    </source>
</evidence>
<dbReference type="NCBIfam" id="TIGR04183">
    <property type="entry name" value="Por_Secre_tail"/>
    <property type="match status" value="1"/>
</dbReference>
<keyword evidence="3" id="KW-0378">Hydrolase</keyword>
<evidence type="ECO:0000313" key="11">
    <source>
        <dbReference type="Proteomes" id="UP000278351"/>
    </source>
</evidence>
<dbReference type="InterPro" id="IPR052025">
    <property type="entry name" value="Xyloglucanase_GH74"/>
</dbReference>
<keyword evidence="11" id="KW-1185">Reference proteome</keyword>
<protein>
    <submittedName>
        <fullName evidence="10">T9SS C-terminal target domain-containing protein</fullName>
    </submittedName>
</protein>
<dbReference type="Gene3D" id="2.130.10.10">
    <property type="entry name" value="YVTN repeat-like/Quinoprotein amine dehydrogenase"/>
    <property type="match status" value="4"/>
</dbReference>